<dbReference type="PANTHER" id="PTHR30481:SF3">
    <property type="entry name" value="DNA ADENINE METHYLASE"/>
    <property type="match status" value="1"/>
</dbReference>
<keyword evidence="5 7" id="KW-0949">S-adenosyl-L-methionine</keyword>
<evidence type="ECO:0000256" key="4">
    <source>
        <dbReference type="ARBA" id="ARBA00022679"/>
    </source>
</evidence>
<name>A0A8J7A609_9CYAN</name>
<gene>
    <name evidence="8" type="ORF">IQ241_07930</name>
</gene>
<reference evidence="8" key="1">
    <citation type="submission" date="2020-10" db="EMBL/GenBank/DDBJ databases">
        <authorList>
            <person name="Castelo-Branco R."/>
            <person name="Eusebio N."/>
            <person name="Adriana R."/>
            <person name="Vieira A."/>
            <person name="Brugerolle De Fraissinette N."/>
            <person name="Rezende De Castro R."/>
            <person name="Schneider M.P."/>
            <person name="Vasconcelos V."/>
            <person name="Leao P.N."/>
        </authorList>
    </citation>
    <scope>NUCLEOTIDE SEQUENCE</scope>
    <source>
        <strain evidence="8">LEGE 07310</strain>
    </source>
</reference>
<dbReference type="NCBIfam" id="TIGR00571">
    <property type="entry name" value="dam"/>
    <property type="match status" value="1"/>
</dbReference>
<dbReference type="GO" id="GO:0009007">
    <property type="term" value="F:site-specific DNA-methyltransferase (adenine-specific) activity"/>
    <property type="evidence" value="ECO:0007669"/>
    <property type="project" value="UniProtKB-UniRule"/>
</dbReference>
<evidence type="ECO:0000256" key="7">
    <source>
        <dbReference type="RuleBase" id="RU361257"/>
    </source>
</evidence>
<protein>
    <recommendedName>
        <fullName evidence="2 7">Site-specific DNA-methyltransferase (adenine-specific)</fullName>
        <ecNumber evidence="2 7">2.1.1.72</ecNumber>
    </recommendedName>
</protein>
<dbReference type="GO" id="GO:1904047">
    <property type="term" value="F:S-adenosyl-L-methionine binding"/>
    <property type="evidence" value="ECO:0007669"/>
    <property type="project" value="TreeGrafter"/>
</dbReference>
<dbReference type="SUPFAM" id="SSF53335">
    <property type="entry name" value="S-adenosyl-L-methionine-dependent methyltransferases"/>
    <property type="match status" value="1"/>
</dbReference>
<evidence type="ECO:0000256" key="5">
    <source>
        <dbReference type="ARBA" id="ARBA00022691"/>
    </source>
</evidence>
<dbReference type="PROSITE" id="PS00092">
    <property type="entry name" value="N6_MTASE"/>
    <property type="match status" value="1"/>
</dbReference>
<dbReference type="PANTHER" id="PTHR30481">
    <property type="entry name" value="DNA ADENINE METHYLASE"/>
    <property type="match status" value="1"/>
</dbReference>
<dbReference type="InterPro" id="IPR012263">
    <property type="entry name" value="M_m6A_EcoRV"/>
</dbReference>
<dbReference type="GO" id="GO:0043565">
    <property type="term" value="F:sequence-specific DNA binding"/>
    <property type="evidence" value="ECO:0007669"/>
    <property type="project" value="TreeGrafter"/>
</dbReference>
<dbReference type="InterPro" id="IPR023095">
    <property type="entry name" value="Ade_MeTrfase_dom_2"/>
</dbReference>
<comment type="similarity">
    <text evidence="1 7">Belongs to the N(4)/N(6)-methyltransferase family.</text>
</comment>
<keyword evidence="9" id="KW-1185">Reference proteome</keyword>
<dbReference type="GO" id="GO:0006298">
    <property type="term" value="P:mismatch repair"/>
    <property type="evidence" value="ECO:0007669"/>
    <property type="project" value="TreeGrafter"/>
</dbReference>
<dbReference type="Pfam" id="PF02086">
    <property type="entry name" value="MethyltransfD12"/>
    <property type="match status" value="1"/>
</dbReference>
<dbReference type="EC" id="2.1.1.72" evidence="2 7"/>
<evidence type="ECO:0000256" key="1">
    <source>
        <dbReference type="ARBA" id="ARBA00006594"/>
    </source>
</evidence>
<organism evidence="8 9">
    <name type="scientific">Vasconcelosia minhoensis LEGE 07310</name>
    <dbReference type="NCBI Taxonomy" id="915328"/>
    <lineage>
        <taxon>Bacteria</taxon>
        <taxon>Bacillati</taxon>
        <taxon>Cyanobacteriota</taxon>
        <taxon>Cyanophyceae</taxon>
        <taxon>Nodosilineales</taxon>
        <taxon>Cymatolegaceae</taxon>
        <taxon>Vasconcelosia</taxon>
        <taxon>Vasconcelosia minhoensis</taxon>
    </lineage>
</organism>
<dbReference type="RefSeq" id="WP_193905886.1">
    <property type="nucleotide sequence ID" value="NZ_JADEXG010000014.1"/>
</dbReference>
<evidence type="ECO:0000256" key="2">
    <source>
        <dbReference type="ARBA" id="ARBA00011900"/>
    </source>
</evidence>
<evidence type="ECO:0000256" key="6">
    <source>
        <dbReference type="ARBA" id="ARBA00047942"/>
    </source>
</evidence>
<dbReference type="InterPro" id="IPR002052">
    <property type="entry name" value="DNA_methylase_N6_adenine_CS"/>
</dbReference>
<sequence length="315" mass="35773">MSNLPHFIQYQGSKRNLANYILQFLPQRINRLVEPFAGTAAISVAAAAHQIAQDFWLNDLNKPLIELLELAIESPDDIADFYLKLWNEQHDDSIAHYFEVRSKFNKTNNPKTFLYLLTRCVKGSVRYNSEGLFNQSPDKRRKGTRPERMKKNILGVSSLLKSKCKFTSLDYREVLSQIQDGDFIYMDPPYQGVCGNRDSRYLSGINFDDFVLELERLNQKGAAFAISYDGRLGDKAFGKVLPSDLNLKRIEIETGRSSQSTLLGKEEITTESLYLSSGLSGNSTSIRIKDFNYISNKSEQLTLLEKHGEFAAAAR</sequence>
<evidence type="ECO:0000313" key="8">
    <source>
        <dbReference type="EMBL" id="MBE9077222.1"/>
    </source>
</evidence>
<keyword evidence="4 7" id="KW-0808">Transferase</keyword>
<proteinExistence type="inferred from homology"/>
<dbReference type="Gene3D" id="3.40.50.150">
    <property type="entry name" value="Vaccinia Virus protein VP39"/>
    <property type="match status" value="1"/>
</dbReference>
<dbReference type="InterPro" id="IPR012327">
    <property type="entry name" value="MeTrfase_D12"/>
</dbReference>
<dbReference type="Gene3D" id="1.10.1020.10">
    <property type="entry name" value="Adenine-specific Methyltransferase, Domain 2"/>
    <property type="match status" value="1"/>
</dbReference>
<evidence type="ECO:0000313" key="9">
    <source>
        <dbReference type="Proteomes" id="UP000636505"/>
    </source>
</evidence>
<comment type="caution">
    <text evidence="8">The sequence shown here is derived from an EMBL/GenBank/DDBJ whole genome shotgun (WGS) entry which is preliminary data.</text>
</comment>
<dbReference type="GO" id="GO:0032259">
    <property type="term" value="P:methylation"/>
    <property type="evidence" value="ECO:0007669"/>
    <property type="project" value="UniProtKB-KW"/>
</dbReference>
<dbReference type="GO" id="GO:0009307">
    <property type="term" value="P:DNA restriction-modification system"/>
    <property type="evidence" value="ECO:0007669"/>
    <property type="project" value="InterPro"/>
</dbReference>
<comment type="catalytic activity">
    <reaction evidence="6 7">
        <text>a 2'-deoxyadenosine in DNA + S-adenosyl-L-methionine = an N(6)-methyl-2'-deoxyadenosine in DNA + S-adenosyl-L-homocysteine + H(+)</text>
        <dbReference type="Rhea" id="RHEA:15197"/>
        <dbReference type="Rhea" id="RHEA-COMP:12418"/>
        <dbReference type="Rhea" id="RHEA-COMP:12419"/>
        <dbReference type="ChEBI" id="CHEBI:15378"/>
        <dbReference type="ChEBI" id="CHEBI:57856"/>
        <dbReference type="ChEBI" id="CHEBI:59789"/>
        <dbReference type="ChEBI" id="CHEBI:90615"/>
        <dbReference type="ChEBI" id="CHEBI:90616"/>
        <dbReference type="EC" id="2.1.1.72"/>
    </reaction>
</comment>
<dbReference type="InterPro" id="IPR029063">
    <property type="entry name" value="SAM-dependent_MTases_sf"/>
</dbReference>
<keyword evidence="3 7" id="KW-0489">Methyltransferase</keyword>
<dbReference type="PRINTS" id="PR00505">
    <property type="entry name" value="D12N6MTFRASE"/>
</dbReference>
<accession>A0A8J7A609</accession>
<dbReference type="EMBL" id="JADEXG010000014">
    <property type="protein sequence ID" value="MBE9077222.1"/>
    <property type="molecule type" value="Genomic_DNA"/>
</dbReference>
<dbReference type="PIRSF" id="PIRSF000398">
    <property type="entry name" value="M_m6A_EcoRV"/>
    <property type="match status" value="1"/>
</dbReference>
<dbReference type="Proteomes" id="UP000636505">
    <property type="component" value="Unassembled WGS sequence"/>
</dbReference>
<dbReference type="AlphaFoldDB" id="A0A8J7A609"/>
<evidence type="ECO:0000256" key="3">
    <source>
        <dbReference type="ARBA" id="ARBA00022603"/>
    </source>
</evidence>